<comment type="function">
    <text evidence="2">Decapping enzyme for NAD-capped RNAs: specifically hydrolyzes the nicotinamide adenine dinucleotide (NAD) cap from a subset of RNAs by removing the entire NAD moiety from the 5'-end of an NAD-capped RNA.</text>
</comment>
<dbReference type="GO" id="GO:0046872">
    <property type="term" value="F:metal ion binding"/>
    <property type="evidence" value="ECO:0007669"/>
    <property type="project" value="UniProtKB-KW"/>
</dbReference>
<accession>A0AAV5W9T3</accession>
<keyword evidence="2" id="KW-0378">Hydrolase</keyword>
<comment type="cofactor">
    <cofactor evidence="2">
        <name>a divalent metal cation</name>
        <dbReference type="ChEBI" id="CHEBI:60240"/>
    </cofactor>
</comment>
<dbReference type="GO" id="GO:0034353">
    <property type="term" value="F:mRNA 5'-diphosphatase activity"/>
    <property type="evidence" value="ECO:0007669"/>
    <property type="project" value="TreeGrafter"/>
</dbReference>
<dbReference type="GO" id="GO:0003723">
    <property type="term" value="F:RNA binding"/>
    <property type="evidence" value="ECO:0007669"/>
    <property type="project" value="UniProtKB-KW"/>
</dbReference>
<comment type="subcellular location">
    <subcellularLocation>
        <location evidence="2">Nucleus</location>
    </subcellularLocation>
</comment>
<dbReference type="PANTHER" id="PTHR12395:SF9">
    <property type="entry name" value="DECAPPING AND EXORIBONUCLEASE PROTEIN"/>
    <property type="match status" value="1"/>
</dbReference>
<dbReference type="PANTHER" id="PTHR12395">
    <property type="entry name" value="DOM-3 RELATED"/>
    <property type="match status" value="1"/>
</dbReference>
<keyword evidence="2" id="KW-0694">RNA-binding</keyword>
<keyword evidence="2" id="KW-0539">Nucleus</keyword>
<dbReference type="Pfam" id="PF08652">
    <property type="entry name" value="RAI1"/>
    <property type="match status" value="1"/>
</dbReference>
<dbReference type="EC" id="3.6.1.-" evidence="2"/>
<evidence type="ECO:0000259" key="3">
    <source>
        <dbReference type="Pfam" id="PF08652"/>
    </source>
</evidence>
<proteinExistence type="inferred from homology"/>
<dbReference type="InterPro" id="IPR013961">
    <property type="entry name" value="RAI1"/>
</dbReference>
<evidence type="ECO:0000256" key="1">
    <source>
        <dbReference type="ARBA" id="ARBA00006562"/>
    </source>
</evidence>
<dbReference type="GO" id="GO:0005829">
    <property type="term" value="C:cytosol"/>
    <property type="evidence" value="ECO:0007669"/>
    <property type="project" value="TreeGrafter"/>
</dbReference>
<evidence type="ECO:0000313" key="4">
    <source>
        <dbReference type="EMBL" id="GMT28744.1"/>
    </source>
</evidence>
<dbReference type="GO" id="GO:0000956">
    <property type="term" value="P:nuclear-transcribed mRNA catabolic process"/>
    <property type="evidence" value="ECO:0007669"/>
    <property type="project" value="TreeGrafter"/>
</dbReference>
<comment type="caution">
    <text evidence="4">The sequence shown here is derived from an EMBL/GenBank/DDBJ whole genome shotgun (WGS) entry which is preliminary data.</text>
</comment>
<protein>
    <recommendedName>
        <fullName evidence="2">Decapping nuclease</fullName>
        <ecNumber evidence="2">3.6.1.-</ecNumber>
    </recommendedName>
</protein>
<dbReference type="Proteomes" id="UP001432322">
    <property type="component" value="Unassembled WGS sequence"/>
</dbReference>
<keyword evidence="5" id="KW-1185">Reference proteome</keyword>
<feature type="domain" description="RAI1-like" evidence="3">
    <location>
        <begin position="19"/>
        <end position="344"/>
    </location>
</feature>
<dbReference type="GO" id="GO:0005634">
    <property type="term" value="C:nucleus"/>
    <property type="evidence" value="ECO:0007669"/>
    <property type="project" value="UniProtKB-SubCell"/>
</dbReference>
<name>A0AAV5W9T3_9BILA</name>
<comment type="similarity">
    <text evidence="1 2">Belongs to the DXO/Dom3Z family.</text>
</comment>
<reference evidence="4" key="1">
    <citation type="submission" date="2023-10" db="EMBL/GenBank/DDBJ databases">
        <title>Genome assembly of Pristionchus species.</title>
        <authorList>
            <person name="Yoshida K."/>
            <person name="Sommer R.J."/>
        </authorList>
    </citation>
    <scope>NUCLEOTIDE SEQUENCE</scope>
    <source>
        <strain evidence="4">RS5133</strain>
    </source>
</reference>
<dbReference type="GO" id="GO:0110155">
    <property type="term" value="P:NAD-cap decapping"/>
    <property type="evidence" value="ECO:0007669"/>
    <property type="project" value="TreeGrafter"/>
</dbReference>
<keyword evidence="2" id="KW-0540">Nuclease</keyword>
<dbReference type="AlphaFoldDB" id="A0AAV5W9T3"/>
<organism evidence="4 5">
    <name type="scientific">Pristionchus fissidentatus</name>
    <dbReference type="NCBI Taxonomy" id="1538716"/>
    <lineage>
        <taxon>Eukaryota</taxon>
        <taxon>Metazoa</taxon>
        <taxon>Ecdysozoa</taxon>
        <taxon>Nematoda</taxon>
        <taxon>Chromadorea</taxon>
        <taxon>Rhabditida</taxon>
        <taxon>Rhabditina</taxon>
        <taxon>Diplogasteromorpha</taxon>
        <taxon>Diplogasteroidea</taxon>
        <taxon>Neodiplogasteridae</taxon>
        <taxon>Pristionchus</taxon>
    </lineage>
</organism>
<keyword evidence="2" id="KW-0547">Nucleotide-binding</keyword>
<dbReference type="InterPro" id="IPR039039">
    <property type="entry name" value="RAI1-like_fam"/>
</dbReference>
<keyword evidence="2" id="KW-0479">Metal-binding</keyword>
<dbReference type="GO" id="GO:0004518">
    <property type="term" value="F:nuclease activity"/>
    <property type="evidence" value="ECO:0007669"/>
    <property type="project" value="UniProtKB-KW"/>
</dbReference>
<gene>
    <name evidence="4" type="ORF">PFISCL1PPCAC_20041</name>
</gene>
<dbReference type="EMBL" id="BTSY01000005">
    <property type="protein sequence ID" value="GMT28744.1"/>
    <property type="molecule type" value="Genomic_DNA"/>
</dbReference>
<evidence type="ECO:0000256" key="2">
    <source>
        <dbReference type="RuleBase" id="RU367113"/>
    </source>
</evidence>
<sequence length="354" mass="40531">MSIEVRPGLYDHKFPYFARPEAVSEYTVTTKRQVLLGRANAKYLRPYEENGKTNFDLNQGKDTFIDKDASSERLDVLLRWACKQSEEGETRAKKIFHEADIVCWRGSLTRIGATPFSDKESWRFVALRADDVIYLCEYPTEESLAKKAAMTDRDKMMAYWGFKFEQYMTSETAGGEADTSSHVDCREEFAVTFKTRIEIPGGRGRCLRIAYGAEVDGIDANGSLVEMKTQRKALEGGFWKWKSIKWWLQSFLIGLDKITVGYRNDDGIVERVGTIGLNELAQRSTWKGNICFNFIATVLSMVEHRIPSGSPDYGSCHVRYDPISKKVYVEDAKKEETTFLTNEFIKHFNLGEPR</sequence>
<evidence type="ECO:0000313" key="5">
    <source>
        <dbReference type="Proteomes" id="UP001432322"/>
    </source>
</evidence>
<dbReference type="GO" id="GO:0000166">
    <property type="term" value="F:nucleotide binding"/>
    <property type="evidence" value="ECO:0007669"/>
    <property type="project" value="UniProtKB-KW"/>
</dbReference>